<dbReference type="GO" id="GO:0000160">
    <property type="term" value="P:phosphorelay signal transduction system"/>
    <property type="evidence" value="ECO:0007669"/>
    <property type="project" value="InterPro"/>
</dbReference>
<dbReference type="PROSITE" id="PS51755">
    <property type="entry name" value="OMPR_PHOB"/>
    <property type="match status" value="1"/>
</dbReference>
<reference evidence="7" key="1">
    <citation type="submission" date="2019-02" db="EMBL/GenBank/DDBJ databases">
        <title>Draft genome sequence of Enterococcus sp. Gos25-1.</title>
        <authorList>
            <person name="Tanaka N."/>
            <person name="Shiwa Y."/>
            <person name="Fujita N."/>
        </authorList>
    </citation>
    <scope>NUCLEOTIDE SEQUENCE [LARGE SCALE GENOMIC DNA]</scope>
    <source>
        <strain evidence="7">Gos25-1</strain>
    </source>
</reference>
<dbReference type="EMBL" id="BJCC01000022">
    <property type="protein sequence ID" value="GCF94768.1"/>
    <property type="molecule type" value="Genomic_DNA"/>
</dbReference>
<dbReference type="CDD" id="cd00383">
    <property type="entry name" value="trans_reg_C"/>
    <property type="match status" value="1"/>
</dbReference>
<evidence type="ECO:0000256" key="2">
    <source>
        <dbReference type="ARBA" id="ARBA00023125"/>
    </source>
</evidence>
<organism evidence="6 7">
    <name type="scientific">Enterococcus florum</name>
    <dbReference type="NCBI Taxonomy" id="2480627"/>
    <lineage>
        <taxon>Bacteria</taxon>
        <taxon>Bacillati</taxon>
        <taxon>Bacillota</taxon>
        <taxon>Bacilli</taxon>
        <taxon>Lactobacillales</taxon>
        <taxon>Enterococcaceae</taxon>
        <taxon>Enterococcus</taxon>
    </lineage>
</organism>
<comment type="caution">
    <text evidence="6">The sequence shown here is derived from an EMBL/GenBank/DDBJ whole genome shotgun (WGS) entry which is preliminary data.</text>
</comment>
<dbReference type="Proteomes" id="UP000290567">
    <property type="component" value="Unassembled WGS sequence"/>
</dbReference>
<dbReference type="InterPro" id="IPR011006">
    <property type="entry name" value="CheY-like_superfamily"/>
</dbReference>
<protein>
    <submittedName>
        <fullName evidence="6">Transcriptional regulator</fullName>
    </submittedName>
</protein>
<dbReference type="Pfam" id="PF00486">
    <property type="entry name" value="Trans_reg_C"/>
    <property type="match status" value="1"/>
</dbReference>
<dbReference type="InterPro" id="IPR001867">
    <property type="entry name" value="OmpR/PhoB-type_DNA-bd"/>
</dbReference>
<dbReference type="GO" id="GO:0006355">
    <property type="term" value="P:regulation of DNA-templated transcription"/>
    <property type="evidence" value="ECO:0007669"/>
    <property type="project" value="InterPro"/>
</dbReference>
<evidence type="ECO:0000256" key="1">
    <source>
        <dbReference type="ARBA" id="ARBA00023015"/>
    </source>
</evidence>
<dbReference type="Gene3D" id="1.10.10.10">
    <property type="entry name" value="Winged helix-like DNA-binding domain superfamily/Winged helix DNA-binding domain"/>
    <property type="match status" value="1"/>
</dbReference>
<keyword evidence="3" id="KW-0804">Transcription</keyword>
<evidence type="ECO:0000256" key="3">
    <source>
        <dbReference type="ARBA" id="ARBA00023163"/>
    </source>
</evidence>
<name>A0A4P5PEY8_9ENTE</name>
<evidence type="ECO:0000259" key="5">
    <source>
        <dbReference type="PROSITE" id="PS51755"/>
    </source>
</evidence>
<evidence type="ECO:0000256" key="4">
    <source>
        <dbReference type="PROSITE-ProRule" id="PRU01091"/>
    </source>
</evidence>
<gene>
    <name evidence="6" type="ORF">NRIC_26590</name>
</gene>
<dbReference type="InterPro" id="IPR036388">
    <property type="entry name" value="WH-like_DNA-bd_sf"/>
</dbReference>
<dbReference type="SUPFAM" id="SSF46894">
    <property type="entry name" value="C-terminal effector domain of the bipartite response regulators"/>
    <property type="match status" value="1"/>
</dbReference>
<keyword evidence="2 4" id="KW-0238">DNA-binding</keyword>
<keyword evidence="1" id="KW-0805">Transcription regulation</keyword>
<keyword evidence="7" id="KW-1185">Reference proteome</keyword>
<feature type="DNA-binding region" description="OmpR/PhoB-type" evidence="4">
    <location>
        <begin position="128"/>
        <end position="234"/>
    </location>
</feature>
<dbReference type="AlphaFoldDB" id="A0A4P5PEY8"/>
<dbReference type="InterPro" id="IPR016032">
    <property type="entry name" value="Sig_transdc_resp-reg_C-effctor"/>
</dbReference>
<dbReference type="SMART" id="SM00862">
    <property type="entry name" value="Trans_reg_C"/>
    <property type="match status" value="1"/>
</dbReference>
<accession>A0A4P5PEY8</accession>
<evidence type="ECO:0000313" key="6">
    <source>
        <dbReference type="EMBL" id="GCF94768.1"/>
    </source>
</evidence>
<feature type="domain" description="OmpR/PhoB-type" evidence="5">
    <location>
        <begin position="128"/>
        <end position="234"/>
    </location>
</feature>
<evidence type="ECO:0000313" key="7">
    <source>
        <dbReference type="Proteomes" id="UP000290567"/>
    </source>
</evidence>
<dbReference type="GO" id="GO:0003677">
    <property type="term" value="F:DNA binding"/>
    <property type="evidence" value="ECO:0007669"/>
    <property type="project" value="UniProtKB-UniRule"/>
</dbReference>
<dbReference type="OrthoDB" id="2179487at2"/>
<sequence length="254" mass="29938">MQILVLTKNILVEQTLQEQLQRLNHEVFVSSSLLQPFGLPASEQTLIDFFQVVIFDETLSDSEVLQFLEKFQPKRHMIFRKADRRPERVETDRWYDQGVRGWITKGVTVEGLRELLIQTNEQANPQAANVERSSYKMTLHPYIVGSKESREKIPIENFPLTPYEKKMLQLLMKEEGKLYSRDELCSNLWECEITNSKKVQLSSLIKRIKNRFREARIYEELIQTVWGKGYMLTPSFYKYLNVESLLEGTPIKDR</sequence>
<proteinExistence type="predicted"/>
<dbReference type="RefSeq" id="WP_146623173.1">
    <property type="nucleotide sequence ID" value="NZ_BJCC01000022.1"/>
</dbReference>
<dbReference type="SUPFAM" id="SSF52172">
    <property type="entry name" value="CheY-like"/>
    <property type="match status" value="1"/>
</dbReference>